<organism evidence="1 2">
    <name type="scientific">Pelatocladus maniniholoensis HA4357-MV3</name>
    <dbReference type="NCBI Taxonomy" id="1117104"/>
    <lineage>
        <taxon>Bacteria</taxon>
        <taxon>Bacillati</taxon>
        <taxon>Cyanobacteriota</taxon>
        <taxon>Cyanophyceae</taxon>
        <taxon>Nostocales</taxon>
        <taxon>Nostocaceae</taxon>
        <taxon>Pelatocladus</taxon>
    </lineage>
</organism>
<dbReference type="EMBL" id="JAHHHW010000089">
    <property type="protein sequence ID" value="MBW4432641.1"/>
    <property type="molecule type" value="Genomic_DNA"/>
</dbReference>
<proteinExistence type="predicted"/>
<evidence type="ECO:0000313" key="1">
    <source>
        <dbReference type="EMBL" id="MBW4432641.1"/>
    </source>
</evidence>
<reference evidence="1" key="2">
    <citation type="journal article" date="2022" name="Microbiol. Resour. Announc.">
        <title>Metagenome Sequencing to Explore Phylogenomics of Terrestrial Cyanobacteria.</title>
        <authorList>
            <person name="Ward R.D."/>
            <person name="Stajich J.E."/>
            <person name="Johansen J.R."/>
            <person name="Huntemann M."/>
            <person name="Clum A."/>
            <person name="Foster B."/>
            <person name="Foster B."/>
            <person name="Roux S."/>
            <person name="Palaniappan K."/>
            <person name="Varghese N."/>
            <person name="Mukherjee S."/>
            <person name="Reddy T.B.K."/>
            <person name="Daum C."/>
            <person name="Copeland A."/>
            <person name="Chen I.A."/>
            <person name="Ivanova N.N."/>
            <person name="Kyrpides N.C."/>
            <person name="Shapiro N."/>
            <person name="Eloe-Fadrosh E.A."/>
            <person name="Pietrasiak N."/>
        </authorList>
    </citation>
    <scope>NUCLEOTIDE SEQUENCE</scope>
    <source>
        <strain evidence="1">HA4357-MV3</strain>
    </source>
</reference>
<reference evidence="1" key="1">
    <citation type="submission" date="2021-05" db="EMBL/GenBank/DDBJ databases">
        <authorList>
            <person name="Pietrasiak N."/>
            <person name="Ward R."/>
            <person name="Stajich J.E."/>
            <person name="Kurbessoian T."/>
        </authorList>
    </citation>
    <scope>NUCLEOTIDE SEQUENCE</scope>
    <source>
        <strain evidence="1">HA4357-MV3</strain>
    </source>
</reference>
<name>A0A9E3LT31_9NOST</name>
<accession>A0A9E3LT31</accession>
<protein>
    <submittedName>
        <fullName evidence="1">Uncharacterized protein</fullName>
    </submittedName>
</protein>
<dbReference type="Proteomes" id="UP000813215">
    <property type="component" value="Unassembled WGS sequence"/>
</dbReference>
<gene>
    <name evidence="1" type="ORF">KME28_13135</name>
</gene>
<comment type="caution">
    <text evidence="1">The sequence shown here is derived from an EMBL/GenBank/DDBJ whole genome shotgun (WGS) entry which is preliminary data.</text>
</comment>
<dbReference type="AlphaFoldDB" id="A0A9E3LT31"/>
<evidence type="ECO:0000313" key="2">
    <source>
        <dbReference type="Proteomes" id="UP000813215"/>
    </source>
</evidence>
<sequence>MKMVFVLTIRQDSQDVVKQLELDFLEFLIPGIGETLVFTGVDITGIENSGSSTAIATVVKILNLVDLVASEVSVCILCEAQEILPYGVAFTNAFNRN</sequence>